<dbReference type="Proteomes" id="UP000601435">
    <property type="component" value="Unassembled WGS sequence"/>
</dbReference>
<dbReference type="InterPro" id="IPR000387">
    <property type="entry name" value="Tyr_Pase_dom"/>
</dbReference>
<dbReference type="InterPro" id="IPR000340">
    <property type="entry name" value="Dual-sp_phosphatase_cat-dom"/>
</dbReference>
<name>A0A812X4E5_9DINO</name>
<evidence type="ECO:0000313" key="4">
    <source>
        <dbReference type="Proteomes" id="UP000601435"/>
    </source>
</evidence>
<gene>
    <name evidence="3" type="ORF">SNEC2469_LOCUS20481</name>
</gene>
<dbReference type="AlphaFoldDB" id="A0A812X4E5"/>
<dbReference type="InterPro" id="IPR016130">
    <property type="entry name" value="Tyr_Pase_AS"/>
</dbReference>
<dbReference type="Gene3D" id="3.90.190.10">
    <property type="entry name" value="Protein tyrosine phosphatase superfamily"/>
    <property type="match status" value="1"/>
</dbReference>
<protein>
    <recommendedName>
        <fullName evidence="2">Tyrosine specific protein phosphatases domain-containing protein</fullName>
    </recommendedName>
</protein>
<dbReference type="OrthoDB" id="428974at2759"/>
<evidence type="ECO:0000256" key="1">
    <source>
        <dbReference type="SAM" id="MobiDB-lite"/>
    </source>
</evidence>
<feature type="domain" description="Tyrosine specific protein phosphatases" evidence="2">
    <location>
        <begin position="99"/>
        <end position="156"/>
    </location>
</feature>
<evidence type="ECO:0000259" key="2">
    <source>
        <dbReference type="PROSITE" id="PS50056"/>
    </source>
</evidence>
<evidence type="ECO:0000313" key="3">
    <source>
        <dbReference type="EMBL" id="CAE7709808.1"/>
    </source>
</evidence>
<dbReference type="InterPro" id="IPR029021">
    <property type="entry name" value="Prot-tyrosine_phosphatase-like"/>
</dbReference>
<reference evidence="3" key="1">
    <citation type="submission" date="2021-02" db="EMBL/GenBank/DDBJ databases">
        <authorList>
            <person name="Dougan E. K."/>
            <person name="Rhodes N."/>
            <person name="Thang M."/>
            <person name="Chan C."/>
        </authorList>
    </citation>
    <scope>NUCLEOTIDE SEQUENCE</scope>
</reference>
<proteinExistence type="predicted"/>
<organism evidence="3 4">
    <name type="scientific">Symbiodinium necroappetens</name>
    <dbReference type="NCBI Taxonomy" id="1628268"/>
    <lineage>
        <taxon>Eukaryota</taxon>
        <taxon>Sar</taxon>
        <taxon>Alveolata</taxon>
        <taxon>Dinophyceae</taxon>
        <taxon>Suessiales</taxon>
        <taxon>Symbiodiniaceae</taxon>
        <taxon>Symbiodinium</taxon>
    </lineage>
</organism>
<dbReference type="SUPFAM" id="SSF52799">
    <property type="entry name" value="(Phosphotyrosine protein) phosphatases II"/>
    <property type="match status" value="1"/>
</dbReference>
<keyword evidence="4" id="KW-1185">Reference proteome</keyword>
<dbReference type="EMBL" id="CAJNJA010035696">
    <property type="protein sequence ID" value="CAE7709808.1"/>
    <property type="molecule type" value="Genomic_DNA"/>
</dbReference>
<accession>A0A812X4E5</accession>
<dbReference type="PROSITE" id="PS00383">
    <property type="entry name" value="TYR_PHOSPHATASE_1"/>
    <property type="match status" value="1"/>
</dbReference>
<dbReference type="Pfam" id="PF00782">
    <property type="entry name" value="DSPc"/>
    <property type="match status" value="1"/>
</dbReference>
<feature type="region of interest" description="Disordered" evidence="1">
    <location>
        <begin position="225"/>
        <end position="247"/>
    </location>
</feature>
<sequence>MTSFLEACGCEMSEDSSGHEELPPGCEDVPGYAPLPKMSPFLSCGNQYSAAHGNFAQVISTVTPRNVDGKPNPQLSTHKVFFDDQHGHESESALAHAKKLILEGAALVRQAVAAQQRTLVHCEWGQNRSGSICCAFAVLYLGWSAEDAVRYFRDQNLVERHYQGQHPMSNSGFNNLLKEIESQRSQLLGHVAPLAPPPKIIVSGGPRMGGGIERFTNASEIRPHQFQLSPGPRVSVPAPPWQGIRQS</sequence>
<comment type="caution">
    <text evidence="3">The sequence shown here is derived from an EMBL/GenBank/DDBJ whole genome shotgun (WGS) entry which is preliminary data.</text>
</comment>
<dbReference type="PROSITE" id="PS50056">
    <property type="entry name" value="TYR_PHOSPHATASE_2"/>
    <property type="match status" value="1"/>
</dbReference>
<dbReference type="CDD" id="cd14498">
    <property type="entry name" value="DSP"/>
    <property type="match status" value="1"/>
</dbReference>